<keyword evidence="2" id="KW-0936">Ethylene signaling pathway</keyword>
<name>A0A2G2WWJ7_CAPBA</name>
<dbReference type="InterPro" id="IPR001471">
    <property type="entry name" value="AP2/ERF_dom"/>
</dbReference>
<dbReference type="PROSITE" id="PS51032">
    <property type="entry name" value="AP2_ERF"/>
    <property type="match status" value="1"/>
</dbReference>
<keyword evidence="3" id="KW-0611">Plant defense</keyword>
<reference evidence="10 11" key="1">
    <citation type="journal article" date="2017" name="Genome Biol.">
        <title>New reference genome sequences of hot pepper reveal the massive evolution of plant disease-resistance genes by retroduplication.</title>
        <authorList>
            <person name="Kim S."/>
            <person name="Park J."/>
            <person name="Yeom S.I."/>
            <person name="Kim Y.M."/>
            <person name="Seo E."/>
            <person name="Kim K.T."/>
            <person name="Kim M.S."/>
            <person name="Lee J.M."/>
            <person name="Cheong K."/>
            <person name="Shin H.S."/>
            <person name="Kim S.B."/>
            <person name="Han K."/>
            <person name="Lee J."/>
            <person name="Park M."/>
            <person name="Lee H.A."/>
            <person name="Lee H.Y."/>
            <person name="Lee Y."/>
            <person name="Oh S."/>
            <person name="Lee J.H."/>
            <person name="Choi E."/>
            <person name="Choi E."/>
            <person name="Lee S.E."/>
            <person name="Jeon J."/>
            <person name="Kim H."/>
            <person name="Choi G."/>
            <person name="Song H."/>
            <person name="Lee J."/>
            <person name="Lee S.C."/>
            <person name="Kwon J.K."/>
            <person name="Lee H.Y."/>
            <person name="Koo N."/>
            <person name="Hong Y."/>
            <person name="Kim R.W."/>
            <person name="Kang W.H."/>
            <person name="Huh J.H."/>
            <person name="Kang B.C."/>
            <person name="Yang T.J."/>
            <person name="Lee Y.H."/>
            <person name="Bennetzen J.L."/>
            <person name="Choi D."/>
        </authorList>
    </citation>
    <scope>NUCLEOTIDE SEQUENCE [LARGE SCALE GENOMIC DNA]</scope>
    <source>
        <strain evidence="11">cv. PBC81</strain>
    </source>
</reference>
<evidence type="ECO:0000256" key="7">
    <source>
        <dbReference type="ARBA" id="ARBA00023163"/>
    </source>
</evidence>
<dbReference type="AlphaFoldDB" id="A0A2G2WWJ7"/>
<dbReference type="PRINTS" id="PR00367">
    <property type="entry name" value="ETHRSPELEMNT"/>
</dbReference>
<protein>
    <submittedName>
        <fullName evidence="10">Ethylene-responsive transcription factor 4</fullName>
    </submittedName>
</protein>
<dbReference type="GO" id="GO:0003700">
    <property type="term" value="F:DNA-binding transcription factor activity"/>
    <property type="evidence" value="ECO:0007669"/>
    <property type="project" value="InterPro"/>
</dbReference>
<dbReference type="STRING" id="33114.A0A2G2WWJ7"/>
<comment type="subcellular location">
    <subcellularLocation>
        <location evidence="1">Nucleus</location>
    </subcellularLocation>
</comment>
<dbReference type="InterPro" id="IPR036955">
    <property type="entry name" value="AP2/ERF_dom_sf"/>
</dbReference>
<dbReference type="FunFam" id="3.30.730.10:FF:000001">
    <property type="entry name" value="Ethylene-responsive transcription factor 2"/>
    <property type="match status" value="1"/>
</dbReference>
<sequence>MARRHRRTVAVVATAAEKEVHYHGVRKRLWGRYAAEIRDPHRRCQVWLGTFDTVVEAAMAYDAAAIEFRGVKAKINFPIPIDVTRKLRSSYCLGSKFFSSQTQNHLNSRGGGGGLDRGEMFHTNRFGSIIMGSDAGDLCKSNSSLVVDFIGNDTKDIQIDLNFPSVPKNK</sequence>
<dbReference type="SUPFAM" id="SSF54171">
    <property type="entry name" value="DNA-binding domain"/>
    <property type="match status" value="1"/>
</dbReference>
<dbReference type="OrthoDB" id="10398918at2759"/>
<evidence type="ECO:0000313" key="11">
    <source>
        <dbReference type="Proteomes" id="UP000224567"/>
    </source>
</evidence>
<dbReference type="Gene3D" id="3.30.730.10">
    <property type="entry name" value="AP2/ERF domain"/>
    <property type="match status" value="1"/>
</dbReference>
<dbReference type="Proteomes" id="UP000224567">
    <property type="component" value="Unassembled WGS sequence"/>
</dbReference>
<accession>A0A2G2WWJ7</accession>
<dbReference type="SMART" id="SM00380">
    <property type="entry name" value="AP2"/>
    <property type="match status" value="1"/>
</dbReference>
<dbReference type="PANTHER" id="PTHR31677:SF212">
    <property type="entry name" value="ETHYLENE-RESPONSIVE TRANSCRIPTION FACTOR 8"/>
    <property type="match status" value="1"/>
</dbReference>
<organism evidence="10 11">
    <name type="scientific">Capsicum baccatum</name>
    <name type="common">Peruvian pepper</name>
    <dbReference type="NCBI Taxonomy" id="33114"/>
    <lineage>
        <taxon>Eukaryota</taxon>
        <taxon>Viridiplantae</taxon>
        <taxon>Streptophyta</taxon>
        <taxon>Embryophyta</taxon>
        <taxon>Tracheophyta</taxon>
        <taxon>Spermatophyta</taxon>
        <taxon>Magnoliopsida</taxon>
        <taxon>eudicotyledons</taxon>
        <taxon>Gunneridae</taxon>
        <taxon>Pentapetalae</taxon>
        <taxon>asterids</taxon>
        <taxon>lamiids</taxon>
        <taxon>Solanales</taxon>
        <taxon>Solanaceae</taxon>
        <taxon>Solanoideae</taxon>
        <taxon>Capsiceae</taxon>
        <taxon>Capsicum</taxon>
    </lineage>
</organism>
<dbReference type="CDD" id="cd00018">
    <property type="entry name" value="AP2"/>
    <property type="match status" value="1"/>
</dbReference>
<dbReference type="GO" id="GO:0003677">
    <property type="term" value="F:DNA binding"/>
    <property type="evidence" value="ECO:0007669"/>
    <property type="project" value="UniProtKB-KW"/>
</dbReference>
<keyword evidence="6" id="KW-0010">Activator</keyword>
<dbReference type="GO" id="GO:0005634">
    <property type="term" value="C:nucleus"/>
    <property type="evidence" value="ECO:0007669"/>
    <property type="project" value="UniProtKB-SubCell"/>
</dbReference>
<dbReference type="InterPro" id="IPR016177">
    <property type="entry name" value="DNA-bd_dom_sf"/>
</dbReference>
<evidence type="ECO:0000256" key="4">
    <source>
        <dbReference type="ARBA" id="ARBA00023015"/>
    </source>
</evidence>
<keyword evidence="11" id="KW-1185">Reference proteome</keyword>
<evidence type="ECO:0000259" key="9">
    <source>
        <dbReference type="PROSITE" id="PS51032"/>
    </source>
</evidence>
<feature type="domain" description="AP2/ERF" evidence="9">
    <location>
        <begin position="21"/>
        <end position="78"/>
    </location>
</feature>
<evidence type="ECO:0000256" key="5">
    <source>
        <dbReference type="ARBA" id="ARBA00023125"/>
    </source>
</evidence>
<keyword evidence="4" id="KW-0805">Transcription regulation</keyword>
<keyword evidence="8" id="KW-0539">Nucleus</keyword>
<dbReference type="EMBL" id="MLFT02000004">
    <property type="protein sequence ID" value="PHT49592.1"/>
    <property type="molecule type" value="Genomic_DNA"/>
</dbReference>
<keyword evidence="5" id="KW-0238">DNA-binding</keyword>
<dbReference type="PANTHER" id="PTHR31677">
    <property type="entry name" value="AP2 DOMAIN CLASS TRANSCRIPTION FACTOR"/>
    <property type="match status" value="1"/>
</dbReference>
<evidence type="ECO:0000256" key="2">
    <source>
        <dbReference type="ARBA" id="ARBA00022745"/>
    </source>
</evidence>
<keyword evidence="7" id="KW-0804">Transcription</keyword>
<evidence type="ECO:0000313" key="10">
    <source>
        <dbReference type="EMBL" id="PHT49592.1"/>
    </source>
</evidence>
<evidence type="ECO:0000256" key="8">
    <source>
        <dbReference type="ARBA" id="ARBA00023242"/>
    </source>
</evidence>
<evidence type="ECO:0000256" key="6">
    <source>
        <dbReference type="ARBA" id="ARBA00023159"/>
    </source>
</evidence>
<comment type="caution">
    <text evidence="10">The sequence shown here is derived from an EMBL/GenBank/DDBJ whole genome shotgun (WGS) entry which is preliminary data.</text>
</comment>
<proteinExistence type="predicted"/>
<dbReference type="GO" id="GO:0006952">
    <property type="term" value="P:defense response"/>
    <property type="evidence" value="ECO:0007669"/>
    <property type="project" value="UniProtKB-KW"/>
</dbReference>
<dbReference type="GO" id="GO:0009873">
    <property type="term" value="P:ethylene-activated signaling pathway"/>
    <property type="evidence" value="ECO:0007669"/>
    <property type="project" value="UniProtKB-KW"/>
</dbReference>
<gene>
    <name evidence="10" type="ORF">CQW23_09339</name>
</gene>
<reference evidence="11" key="2">
    <citation type="journal article" date="2017" name="J. Anim. Genet.">
        <title>Multiple reference genome sequences of hot pepper reveal the massive evolution of plant disease resistance genes by retroduplication.</title>
        <authorList>
            <person name="Kim S."/>
            <person name="Park J."/>
            <person name="Yeom S.-I."/>
            <person name="Kim Y.-M."/>
            <person name="Seo E."/>
            <person name="Kim K.-T."/>
            <person name="Kim M.-S."/>
            <person name="Lee J.M."/>
            <person name="Cheong K."/>
            <person name="Shin H.-S."/>
            <person name="Kim S.-B."/>
            <person name="Han K."/>
            <person name="Lee J."/>
            <person name="Park M."/>
            <person name="Lee H.-A."/>
            <person name="Lee H.-Y."/>
            <person name="Lee Y."/>
            <person name="Oh S."/>
            <person name="Lee J.H."/>
            <person name="Choi E."/>
            <person name="Choi E."/>
            <person name="Lee S.E."/>
            <person name="Jeon J."/>
            <person name="Kim H."/>
            <person name="Choi G."/>
            <person name="Song H."/>
            <person name="Lee J."/>
            <person name="Lee S.-C."/>
            <person name="Kwon J.-K."/>
            <person name="Lee H.-Y."/>
            <person name="Koo N."/>
            <person name="Hong Y."/>
            <person name="Kim R.W."/>
            <person name="Kang W.-H."/>
            <person name="Huh J.H."/>
            <person name="Kang B.-C."/>
            <person name="Yang T.-J."/>
            <person name="Lee Y.-H."/>
            <person name="Bennetzen J.L."/>
            <person name="Choi D."/>
        </authorList>
    </citation>
    <scope>NUCLEOTIDE SEQUENCE [LARGE SCALE GENOMIC DNA]</scope>
    <source>
        <strain evidence="11">cv. PBC81</strain>
    </source>
</reference>
<evidence type="ECO:0000256" key="3">
    <source>
        <dbReference type="ARBA" id="ARBA00022821"/>
    </source>
</evidence>
<evidence type="ECO:0000256" key="1">
    <source>
        <dbReference type="ARBA" id="ARBA00004123"/>
    </source>
</evidence>
<dbReference type="Pfam" id="PF00847">
    <property type="entry name" value="AP2"/>
    <property type="match status" value="1"/>
</dbReference>